<dbReference type="InterPro" id="IPR051353">
    <property type="entry name" value="Tobamovirus_resist_UPF0261"/>
</dbReference>
<protein>
    <submittedName>
        <fullName evidence="3">Uncharacterized protein</fullName>
    </submittedName>
</protein>
<organism evidence="3 4">
    <name type="scientific">Rhizopogon vinicolor AM-OR11-026</name>
    <dbReference type="NCBI Taxonomy" id="1314800"/>
    <lineage>
        <taxon>Eukaryota</taxon>
        <taxon>Fungi</taxon>
        <taxon>Dikarya</taxon>
        <taxon>Basidiomycota</taxon>
        <taxon>Agaricomycotina</taxon>
        <taxon>Agaricomycetes</taxon>
        <taxon>Agaricomycetidae</taxon>
        <taxon>Boletales</taxon>
        <taxon>Suillineae</taxon>
        <taxon>Rhizopogonaceae</taxon>
        <taxon>Rhizopogon</taxon>
    </lineage>
</organism>
<reference evidence="3 4" key="1">
    <citation type="submission" date="2016-06" db="EMBL/GenBank/DDBJ databases">
        <title>Comparative genomics of the ectomycorrhizal sister species Rhizopogon vinicolor and Rhizopogon vesiculosus (Basidiomycota: Boletales) reveals a divergence of the mating type B locus.</title>
        <authorList>
            <consortium name="DOE Joint Genome Institute"/>
            <person name="Mujic A.B."/>
            <person name="Kuo A."/>
            <person name="Tritt A."/>
            <person name="Lipzen A."/>
            <person name="Chen C."/>
            <person name="Johnson J."/>
            <person name="Sharma A."/>
            <person name="Barry K."/>
            <person name="Grigoriev I.V."/>
            <person name="Spatafora J.W."/>
        </authorList>
    </citation>
    <scope>NUCLEOTIDE SEQUENCE [LARGE SCALE GENOMIC DNA]</scope>
    <source>
        <strain evidence="3 4">AM-OR11-026</strain>
    </source>
</reference>
<sequence length="418" mass="44779">MSTLTQPTVAVIGTCDTKLEALRFLKRTIQSTAVCHAIIIDVGSYDPSDSQDIDIPRTDVLKEYETAIRNMPSRGEALDTMTIALTQLLARLHSAQSIMGVIGAGGSGNTSVCTKAFRDALPIGFPKLMVSTMASGNVSHYVGETDMTMMYSVVDVASMNPILETVLGNAADAISGMAKRYLMRADMKSSLSSRPAIAVSMFGLTTPCVQVATQKLEELGYSVVAFHATGAGGLAMERLIREGHFVGVLDITTTELADELVGGVLTAGPRRLEAAASCGIPQVVSVGALDMVNFGPVDTIPKQFQGRLFHHHNASVTLMRTSREECSRLGEIIAEKLKGAPRNKTRVILPLRGFSGIDKERGPFRDAEADGALLEALKSSLQCPAQELDVNINDPSFALMIATTLHDLLQVEGFRHDV</sequence>
<dbReference type="OrthoDB" id="10264588at2759"/>
<dbReference type="InterPro" id="IPR008322">
    <property type="entry name" value="UPF0261"/>
</dbReference>
<evidence type="ECO:0000313" key="3">
    <source>
        <dbReference type="EMBL" id="OAX39369.1"/>
    </source>
</evidence>
<dbReference type="STRING" id="1314800.A0A1B7N3D4"/>
<dbReference type="Gene3D" id="3.40.50.12020">
    <property type="entry name" value="Uncharacterised protein family UPF0261, NN domain"/>
    <property type="match status" value="1"/>
</dbReference>
<dbReference type="Pfam" id="PF23189">
    <property type="entry name" value="UPF0261_C"/>
    <property type="match status" value="1"/>
</dbReference>
<dbReference type="InterPro" id="IPR056778">
    <property type="entry name" value="UPF0261_C"/>
</dbReference>
<evidence type="ECO:0000259" key="1">
    <source>
        <dbReference type="Pfam" id="PF06792"/>
    </source>
</evidence>
<evidence type="ECO:0000313" key="4">
    <source>
        <dbReference type="Proteomes" id="UP000092154"/>
    </source>
</evidence>
<dbReference type="CDD" id="cd15488">
    <property type="entry name" value="Tm-1-like"/>
    <property type="match status" value="1"/>
</dbReference>
<evidence type="ECO:0000259" key="2">
    <source>
        <dbReference type="Pfam" id="PF23189"/>
    </source>
</evidence>
<proteinExistence type="predicted"/>
<dbReference type="NCBIfam" id="NF002674">
    <property type="entry name" value="PRK02399.1-2"/>
    <property type="match status" value="1"/>
</dbReference>
<accession>A0A1B7N3D4</accession>
<dbReference type="Gene3D" id="3.40.50.12030">
    <property type="entry name" value="Uncharacterised protein family UPF0261, NC domain"/>
    <property type="match status" value="1"/>
</dbReference>
<feature type="domain" description="UPF0261" evidence="2">
    <location>
        <begin position="194"/>
        <end position="408"/>
    </location>
</feature>
<dbReference type="InParanoid" id="A0A1B7N3D4"/>
<keyword evidence="4" id="KW-1185">Reference proteome</keyword>
<dbReference type="AlphaFoldDB" id="A0A1B7N3D4"/>
<feature type="domain" description="UPF0261" evidence="1">
    <location>
        <begin position="7"/>
        <end position="181"/>
    </location>
</feature>
<gene>
    <name evidence="3" type="ORF">K503DRAFT_769561</name>
</gene>
<dbReference type="PANTHER" id="PTHR31862">
    <property type="entry name" value="UPF0261 DOMAIN PROTEIN (AFU_ORTHOLOGUE AFUA_1G10120)"/>
    <property type="match status" value="1"/>
</dbReference>
<dbReference type="Proteomes" id="UP000092154">
    <property type="component" value="Unassembled WGS sequence"/>
</dbReference>
<dbReference type="EMBL" id="KV448252">
    <property type="protein sequence ID" value="OAX39369.1"/>
    <property type="molecule type" value="Genomic_DNA"/>
</dbReference>
<dbReference type="InterPro" id="IPR044122">
    <property type="entry name" value="UPF0261_N"/>
</dbReference>
<dbReference type="PIRSF" id="PIRSF033271">
    <property type="entry name" value="UCP033271"/>
    <property type="match status" value="1"/>
</dbReference>
<dbReference type="PANTHER" id="PTHR31862:SF1">
    <property type="entry name" value="UPF0261 DOMAIN PROTEIN (AFU_ORTHOLOGUE AFUA_1G10120)"/>
    <property type="match status" value="1"/>
</dbReference>
<dbReference type="Pfam" id="PF06792">
    <property type="entry name" value="UPF0261"/>
    <property type="match status" value="1"/>
</dbReference>
<name>A0A1B7N3D4_9AGAM</name>